<protein>
    <submittedName>
        <fullName evidence="2">K02A2.6-like</fullName>
    </submittedName>
</protein>
<name>A0ABY6LSH7_9ARAC</name>
<dbReference type="EMBL" id="CP092886">
    <property type="protein sequence ID" value="UYV84038.1"/>
    <property type="molecule type" value="Genomic_DNA"/>
</dbReference>
<evidence type="ECO:0000259" key="1">
    <source>
        <dbReference type="Pfam" id="PF17921"/>
    </source>
</evidence>
<dbReference type="InterPro" id="IPR041588">
    <property type="entry name" value="Integrase_H2C2"/>
</dbReference>
<dbReference type="Gene3D" id="1.10.340.70">
    <property type="match status" value="1"/>
</dbReference>
<evidence type="ECO:0000313" key="2">
    <source>
        <dbReference type="EMBL" id="UYV84038.1"/>
    </source>
</evidence>
<gene>
    <name evidence="2" type="ORF">LAZ67_X000955</name>
</gene>
<proteinExistence type="predicted"/>
<accession>A0ABY6LSH7</accession>
<organism evidence="2 3">
    <name type="scientific">Cordylochernes scorpioides</name>
    <dbReference type="NCBI Taxonomy" id="51811"/>
    <lineage>
        <taxon>Eukaryota</taxon>
        <taxon>Metazoa</taxon>
        <taxon>Ecdysozoa</taxon>
        <taxon>Arthropoda</taxon>
        <taxon>Chelicerata</taxon>
        <taxon>Arachnida</taxon>
        <taxon>Pseudoscorpiones</taxon>
        <taxon>Cheliferoidea</taxon>
        <taxon>Chernetidae</taxon>
        <taxon>Cordylochernes</taxon>
    </lineage>
</organism>
<dbReference type="Pfam" id="PF17921">
    <property type="entry name" value="Integrase_H2C2"/>
    <property type="match status" value="1"/>
</dbReference>
<dbReference type="Proteomes" id="UP001235939">
    <property type="component" value="Chromosome X"/>
</dbReference>
<keyword evidence="3" id="KW-1185">Reference proteome</keyword>
<feature type="domain" description="Integrase zinc-binding" evidence="1">
    <location>
        <begin position="41"/>
        <end position="84"/>
    </location>
</feature>
<reference evidence="2 3" key="1">
    <citation type="submission" date="2022-03" db="EMBL/GenBank/DDBJ databases">
        <title>A chromosomal length assembly of Cordylochernes scorpioides.</title>
        <authorList>
            <person name="Zeh D."/>
            <person name="Zeh J."/>
        </authorList>
    </citation>
    <scope>NUCLEOTIDE SEQUENCE [LARGE SCALE GENOMIC DNA]</scope>
    <source>
        <strain evidence="2">IN4F17</strain>
        <tissue evidence="2">Whole Body</tissue>
    </source>
</reference>
<sequence length="226" mass="26150">MDPKPFVPFFTTEDLNDLMPRLQRQRLPVHLTKDEKLKKIDVLNSIHSGHQGITKCQARDHVWWPGICKEIQDVKTCEICIKNQTLRHEPLIPMNFQNQHSKRLGCISLVISTHHPQPKESTSIVQAKAAVKTVKYFMKKNKYLVLALMEYWATPPGKCNFYLDGKVHHSFPSTSPLLHPEIMDQSKLGEEEEQRNLEQKMALYRSHTATDKSELLPGEKVWFGDL</sequence>
<evidence type="ECO:0000313" key="3">
    <source>
        <dbReference type="Proteomes" id="UP001235939"/>
    </source>
</evidence>